<organism evidence="2 3">
    <name type="scientific">Rhodococcus ruber</name>
    <dbReference type="NCBI Taxonomy" id="1830"/>
    <lineage>
        <taxon>Bacteria</taxon>
        <taxon>Bacillati</taxon>
        <taxon>Actinomycetota</taxon>
        <taxon>Actinomycetes</taxon>
        <taxon>Mycobacteriales</taxon>
        <taxon>Nocardiaceae</taxon>
        <taxon>Rhodococcus</taxon>
    </lineage>
</organism>
<dbReference type="EMBL" id="JAPWIJ010000001">
    <property type="protein sequence ID" value="MCZ4517209.1"/>
    <property type="molecule type" value="Genomic_DNA"/>
</dbReference>
<dbReference type="Gene3D" id="2.40.160.20">
    <property type="match status" value="1"/>
</dbReference>
<reference evidence="2" key="1">
    <citation type="submission" date="2022-12" db="EMBL/GenBank/DDBJ databases">
        <authorList>
            <person name="Krivoruchko A.V."/>
            <person name="Elkin A."/>
        </authorList>
    </citation>
    <scope>NUCLEOTIDE SEQUENCE</scope>
    <source>
        <strain evidence="2">IEGM 1391</strain>
    </source>
</reference>
<proteinExistence type="inferred from homology"/>
<dbReference type="PANTHER" id="PTHR37315:SF1">
    <property type="entry name" value="UPF0311 PROTEIN BLR7842"/>
    <property type="match status" value="1"/>
</dbReference>
<dbReference type="PANTHER" id="PTHR37315">
    <property type="entry name" value="UPF0311 PROTEIN BLR7842"/>
    <property type="match status" value="1"/>
</dbReference>
<sequence>MVPELIFVAHLSVTVGEPIDMGEVVDGHRRLVPILGGTVEGPLLRGRVLPGGADHQILRTATLTELDARYGLETDAGERIAVHNLGIRSGAEDDIDALVRGEHVPPERIYFRSQPRLSSAASRLTWMNERLFLGSGQRLPNSVELDVYQVT</sequence>
<name>A0ABT4M8F3_9NOCA</name>
<evidence type="ECO:0000313" key="2">
    <source>
        <dbReference type="EMBL" id="MCZ4517209.1"/>
    </source>
</evidence>
<comment type="similarity">
    <text evidence="1">Belongs to the UPF0311 family.</text>
</comment>
<keyword evidence="3" id="KW-1185">Reference proteome</keyword>
<dbReference type="InterPro" id="IPR020915">
    <property type="entry name" value="UPF0311"/>
</dbReference>
<evidence type="ECO:0000256" key="1">
    <source>
        <dbReference type="HAMAP-Rule" id="MF_00775"/>
    </source>
</evidence>
<dbReference type="RefSeq" id="WP_269601816.1">
    <property type="nucleotide sequence ID" value="NZ_JAPWIJ010000001.1"/>
</dbReference>
<dbReference type="Pfam" id="PF11578">
    <property type="entry name" value="DUF3237"/>
    <property type="match status" value="1"/>
</dbReference>
<evidence type="ECO:0000313" key="3">
    <source>
        <dbReference type="Proteomes" id="UP001081071"/>
    </source>
</evidence>
<comment type="caution">
    <text evidence="2">The sequence shown here is derived from an EMBL/GenBank/DDBJ whole genome shotgun (WGS) entry which is preliminary data.</text>
</comment>
<dbReference type="HAMAP" id="MF_00775">
    <property type="entry name" value="UPF0311"/>
    <property type="match status" value="1"/>
</dbReference>
<gene>
    <name evidence="2" type="ORF">O4220_01680</name>
</gene>
<dbReference type="Proteomes" id="UP001081071">
    <property type="component" value="Unassembled WGS sequence"/>
</dbReference>
<protein>
    <recommendedName>
        <fullName evidence="1">UPF0311 protein O4220_01680</fullName>
    </recommendedName>
</protein>
<accession>A0ABT4M8F3</accession>